<dbReference type="InterPro" id="IPR053982">
    <property type="entry name" value="Gp44/GpP-like_C"/>
</dbReference>
<dbReference type="Gene3D" id="2.30.300.10">
    <property type="entry name" value="Baseplate protein-like domain - beta roll fold"/>
    <property type="match status" value="1"/>
</dbReference>
<sequence length="347" mass="38317">MDAQNIVTLSVDGTDYRGWKTVSITAGIEQQARTFTLGVSWRWPGKDMDVEVKQGAHCEVRIGADLVLTGHVYSTPVSYDANSVTRSIAGRSLTADLVDCSVTGSVTQWNKQSVQDIVQALAEPYGIKVLSEVTQTAKLESHHSTPGETVFESIDKLLTLSRLFSTDDGEGHLVIAAPGSRGRAVDRLELGKNILTGSAQLDYSSVFSEYRVTGQRKREDKEPASAAAQVEAFSFDDIRPRKRLKHIHEQNQLTQKLAQSRADWERASRKGKALTRTYKIQGWRQSNGDLWRENMIVRIVDPLIGEDQDMLISQIQYNLGESGTTADLTVAPIEAFLPEPKGLSKAT</sequence>
<proteinExistence type="predicted"/>
<name>A0ABR7B4X5_9PSED</name>
<dbReference type="PIRSF" id="PIRSF004440">
    <property type="entry name" value="GpP"/>
    <property type="match status" value="1"/>
</dbReference>
<gene>
    <name evidence="4" type="ORF">H8S59_20690</name>
</gene>
<dbReference type="Pfam" id="PF22255">
    <property type="entry name" value="Gp44-like_2nd"/>
    <property type="match status" value="1"/>
</dbReference>
<accession>A0ABR7B4X5</accession>
<evidence type="ECO:0000313" key="5">
    <source>
        <dbReference type="Proteomes" id="UP000651852"/>
    </source>
</evidence>
<comment type="caution">
    <text evidence="4">The sequence shown here is derived from an EMBL/GenBank/DDBJ whole genome shotgun (WGS) entry which is preliminary data.</text>
</comment>
<keyword evidence="5" id="KW-1185">Reference proteome</keyword>
<dbReference type="SUPFAM" id="SSF69279">
    <property type="entry name" value="Phage tail proteins"/>
    <property type="match status" value="2"/>
</dbReference>
<dbReference type="InterPro" id="IPR053981">
    <property type="entry name" value="Gp44/GpP-like_2nd"/>
</dbReference>
<dbReference type="EMBL" id="JACONW010000124">
    <property type="protein sequence ID" value="MBC3952199.1"/>
    <property type="molecule type" value="Genomic_DNA"/>
</dbReference>
<dbReference type="InterPro" id="IPR023399">
    <property type="entry name" value="Baseplate-like_2-layer_sand"/>
</dbReference>
<dbReference type="Pfam" id="PF21929">
    <property type="entry name" value="GpP_4th"/>
    <property type="match status" value="1"/>
</dbReference>
<evidence type="ECO:0000313" key="4">
    <source>
        <dbReference type="EMBL" id="MBC3952199.1"/>
    </source>
</evidence>
<feature type="domain" description="Baseplate hub protein gp44/GpP-like C-terminal" evidence="2">
    <location>
        <begin position="254"/>
        <end position="339"/>
    </location>
</feature>
<dbReference type="InterPro" id="IPR026276">
    <property type="entry name" value="Baseplate_GpP"/>
</dbReference>
<dbReference type="Proteomes" id="UP000651852">
    <property type="component" value="Unassembled WGS sequence"/>
</dbReference>
<organism evidence="4 5">
    <name type="scientific">Pseudomonas folii</name>
    <dbReference type="NCBI Taxonomy" id="2762593"/>
    <lineage>
        <taxon>Bacteria</taxon>
        <taxon>Pseudomonadati</taxon>
        <taxon>Pseudomonadota</taxon>
        <taxon>Gammaproteobacteria</taxon>
        <taxon>Pseudomonadales</taxon>
        <taxon>Pseudomonadaceae</taxon>
        <taxon>Pseudomonas</taxon>
    </lineage>
</organism>
<feature type="domain" description="Baseplate hub protein gp44-like N-terminal" evidence="1">
    <location>
        <begin position="7"/>
        <end position="92"/>
    </location>
</feature>
<protein>
    <submittedName>
        <fullName evidence="4">Baseplate protein</fullName>
    </submittedName>
</protein>
<feature type="domain" description="Baseplate hub protein gp44/GpP-like second" evidence="3">
    <location>
        <begin position="94"/>
        <end position="176"/>
    </location>
</feature>
<dbReference type="RefSeq" id="WP_187522642.1">
    <property type="nucleotide sequence ID" value="NZ_JACONW010000124.1"/>
</dbReference>
<dbReference type="InterPro" id="IPR049354">
    <property type="entry name" value="GpP-like_N"/>
</dbReference>
<dbReference type="Gene3D" id="3.30.1920.10">
    <property type="entry name" value="Baseplate protein-like domains - 2 layer sandwich fold"/>
    <property type="match status" value="1"/>
</dbReference>
<evidence type="ECO:0000259" key="2">
    <source>
        <dbReference type="Pfam" id="PF21929"/>
    </source>
</evidence>
<evidence type="ECO:0000259" key="3">
    <source>
        <dbReference type="Pfam" id="PF22255"/>
    </source>
</evidence>
<reference evidence="4 5" key="1">
    <citation type="submission" date="2020-08" db="EMBL/GenBank/DDBJ databases">
        <title>Putative novel bacterial strains isolated from necrotic wheat leaf tissues caused by Xanthomonas translucens.</title>
        <authorList>
            <person name="Tambong J.T."/>
        </authorList>
    </citation>
    <scope>NUCLEOTIDE SEQUENCE [LARGE SCALE GENOMIC DNA]</scope>
    <source>
        <strain evidence="4 5">DOAB 1069</strain>
    </source>
</reference>
<evidence type="ECO:0000259" key="1">
    <source>
        <dbReference type="Pfam" id="PF21683"/>
    </source>
</evidence>
<dbReference type="Pfam" id="PF21683">
    <property type="entry name" value="GpP-like_1st"/>
    <property type="match status" value="1"/>
</dbReference>
<dbReference type="Gene3D" id="3.55.50.10">
    <property type="entry name" value="Baseplate protein-like domains"/>
    <property type="match status" value="1"/>
</dbReference>